<keyword evidence="1" id="KW-0175">Coiled coil</keyword>
<gene>
    <name evidence="2" type="ORF">ACCI51_05745</name>
</gene>
<dbReference type="NCBIfam" id="TIGR02449">
    <property type="entry name" value="TIGR02449 family protein"/>
    <property type="match status" value="1"/>
</dbReference>
<dbReference type="Proteomes" id="UP001569414">
    <property type="component" value="Unassembled WGS sequence"/>
</dbReference>
<evidence type="ECO:0000313" key="2">
    <source>
        <dbReference type="EMBL" id="MFA0790042.1"/>
    </source>
</evidence>
<comment type="caution">
    <text evidence="2">The sequence shown here is derived from an EMBL/GenBank/DDBJ whole genome shotgun (WGS) entry which is preliminary data.</text>
</comment>
<dbReference type="RefSeq" id="WP_299581375.1">
    <property type="nucleotide sequence ID" value="NZ_JBGMEL010000004.1"/>
</dbReference>
<dbReference type="InterPro" id="IPR012662">
    <property type="entry name" value="CHP02449"/>
</dbReference>
<protein>
    <submittedName>
        <fullName evidence="2">TIGR02449 family protein</fullName>
    </submittedName>
</protein>
<proteinExistence type="predicted"/>
<sequence>MTHHFAGNIVAESLAVCRVANPDVDSNAGNMDKLQALESTVDSLIARCQQLADDNRELRRQEADWLRERQRLIKNNEAARSRVEAMINRLKGLTQES</sequence>
<name>A0ABV4NKZ0_9GAMM</name>
<accession>A0ABV4NKZ0</accession>
<feature type="coiled-coil region" evidence="1">
    <location>
        <begin position="34"/>
        <end position="96"/>
    </location>
</feature>
<evidence type="ECO:0000313" key="3">
    <source>
        <dbReference type="Proteomes" id="UP001569414"/>
    </source>
</evidence>
<dbReference type="EMBL" id="JBGMEL010000004">
    <property type="protein sequence ID" value="MFA0790042.1"/>
    <property type="molecule type" value="Genomic_DNA"/>
</dbReference>
<organism evidence="2 3">
    <name type="scientific">Microbulbifer echini</name>
    <dbReference type="NCBI Taxonomy" id="1529067"/>
    <lineage>
        <taxon>Bacteria</taxon>
        <taxon>Pseudomonadati</taxon>
        <taxon>Pseudomonadota</taxon>
        <taxon>Gammaproteobacteria</taxon>
        <taxon>Cellvibrionales</taxon>
        <taxon>Microbulbiferaceae</taxon>
        <taxon>Microbulbifer</taxon>
    </lineage>
</organism>
<evidence type="ECO:0000256" key="1">
    <source>
        <dbReference type="SAM" id="Coils"/>
    </source>
</evidence>
<reference evidence="2 3" key="1">
    <citation type="submission" date="2024-08" db="EMBL/GenBank/DDBJ databases">
        <authorList>
            <person name="Ishaq N."/>
        </authorList>
    </citation>
    <scope>NUCLEOTIDE SEQUENCE [LARGE SCALE GENOMIC DNA]</scope>
    <source>
        <strain evidence="2 3">JCM 30400</strain>
    </source>
</reference>
<keyword evidence="3" id="KW-1185">Reference proteome</keyword>